<proteinExistence type="predicted"/>
<keyword evidence="2" id="KW-1185">Reference proteome</keyword>
<comment type="caution">
    <text evidence="1">The sequence shown here is derived from an EMBL/GenBank/DDBJ whole genome shotgun (WGS) entry which is preliminary data.</text>
</comment>
<organism evidence="1 2">
    <name type="scientific">Dryococelus australis</name>
    <dbReference type="NCBI Taxonomy" id="614101"/>
    <lineage>
        <taxon>Eukaryota</taxon>
        <taxon>Metazoa</taxon>
        <taxon>Ecdysozoa</taxon>
        <taxon>Arthropoda</taxon>
        <taxon>Hexapoda</taxon>
        <taxon>Insecta</taxon>
        <taxon>Pterygota</taxon>
        <taxon>Neoptera</taxon>
        <taxon>Polyneoptera</taxon>
        <taxon>Phasmatodea</taxon>
        <taxon>Verophasmatodea</taxon>
        <taxon>Anareolatae</taxon>
        <taxon>Phasmatidae</taxon>
        <taxon>Eurycanthinae</taxon>
        <taxon>Dryococelus</taxon>
    </lineage>
</organism>
<sequence>MRGAWCKIWPELFADLKDVEDDLPSVNQEITKIAWQAGFNEVKADDIEEHAPVDELTKICVCLKRSVSWIPSDAMLKSMRDEKTAASRRLSTRYFNLQPPSQGQNKANTENPLFTPPIRVGSRISFEHLLEVHCDVAVLGFDPNLLPDSYTVIPAHQPQGPTSSTSTSTAPSQIMLATVQPPAAPQQLLVERRVSELHGQQVKYR</sequence>
<gene>
    <name evidence="1" type="ORF">PR048_001605</name>
</gene>
<accession>A0ABQ9IHZ5</accession>
<protein>
    <submittedName>
        <fullName evidence="1">Uncharacterized protein</fullName>
    </submittedName>
</protein>
<dbReference type="Proteomes" id="UP001159363">
    <property type="component" value="Chromosome 1"/>
</dbReference>
<name>A0ABQ9IHZ5_9NEOP</name>
<evidence type="ECO:0000313" key="2">
    <source>
        <dbReference type="Proteomes" id="UP001159363"/>
    </source>
</evidence>
<evidence type="ECO:0000313" key="1">
    <source>
        <dbReference type="EMBL" id="KAJ8896261.1"/>
    </source>
</evidence>
<reference evidence="1 2" key="1">
    <citation type="submission" date="2023-02" db="EMBL/GenBank/DDBJ databases">
        <title>LHISI_Scaffold_Assembly.</title>
        <authorList>
            <person name="Stuart O.P."/>
            <person name="Cleave R."/>
            <person name="Magrath M.J.L."/>
            <person name="Mikheyev A.S."/>
        </authorList>
    </citation>
    <scope>NUCLEOTIDE SEQUENCE [LARGE SCALE GENOMIC DNA]</scope>
    <source>
        <strain evidence="1">Daus_M_001</strain>
        <tissue evidence="1">Leg muscle</tissue>
    </source>
</reference>
<dbReference type="EMBL" id="JARBHB010000001">
    <property type="protein sequence ID" value="KAJ8896261.1"/>
    <property type="molecule type" value="Genomic_DNA"/>
</dbReference>